<keyword evidence="4 8" id="KW-0812">Transmembrane</keyword>
<dbReference type="InterPro" id="IPR036259">
    <property type="entry name" value="MFS_trans_sf"/>
</dbReference>
<dbReference type="InterPro" id="IPR020846">
    <property type="entry name" value="MFS_dom"/>
</dbReference>
<feature type="transmembrane region" description="Helical" evidence="8">
    <location>
        <begin position="66"/>
        <end position="86"/>
    </location>
</feature>
<dbReference type="InterPro" id="IPR011701">
    <property type="entry name" value="MFS"/>
</dbReference>
<accession>A0A0P6W5U7</accession>
<feature type="transmembrane region" description="Helical" evidence="8">
    <location>
        <begin position="98"/>
        <end position="117"/>
    </location>
</feature>
<feature type="transmembrane region" description="Helical" evidence="8">
    <location>
        <begin position="423"/>
        <end position="440"/>
    </location>
</feature>
<organism evidence="10 11">
    <name type="scientific">Prosthecodimorpha hirschii</name>
    <dbReference type="NCBI Taxonomy" id="665126"/>
    <lineage>
        <taxon>Bacteria</taxon>
        <taxon>Pseudomonadati</taxon>
        <taxon>Pseudomonadota</taxon>
        <taxon>Alphaproteobacteria</taxon>
        <taxon>Hyphomicrobiales</taxon>
        <taxon>Ancalomicrobiaceae</taxon>
        <taxon>Prosthecodimorpha</taxon>
    </lineage>
</organism>
<feature type="transmembrane region" description="Helical" evidence="8">
    <location>
        <begin position="380"/>
        <end position="403"/>
    </location>
</feature>
<dbReference type="Gene3D" id="1.20.1250.20">
    <property type="entry name" value="MFS general substrate transporter like domains"/>
    <property type="match status" value="1"/>
</dbReference>
<feature type="compositionally biased region" description="Basic and acidic residues" evidence="7">
    <location>
        <begin position="1"/>
        <end position="19"/>
    </location>
</feature>
<reference evidence="10 11" key="2">
    <citation type="submission" date="2015-10" db="EMBL/GenBank/DDBJ databases">
        <title>Draft Genome Sequence of Prosthecomicrobium hirschii ATCC 27832.</title>
        <authorList>
            <person name="Daniel J."/>
            <person name="Givan S.A."/>
            <person name="Brun Y.V."/>
            <person name="Brown P.J."/>
        </authorList>
    </citation>
    <scope>NUCLEOTIDE SEQUENCE [LARGE SCALE GENOMIC DNA]</scope>
    <source>
        <strain evidence="10 11">16</strain>
    </source>
</reference>
<dbReference type="EMBL" id="LJYW01000001">
    <property type="protein sequence ID" value="KPL52668.1"/>
    <property type="molecule type" value="Genomic_DNA"/>
</dbReference>
<dbReference type="AlphaFoldDB" id="A0A0P6W5U7"/>
<dbReference type="PRINTS" id="PR01036">
    <property type="entry name" value="TCRTETB"/>
</dbReference>
<keyword evidence="3" id="KW-1003">Cell membrane</keyword>
<feature type="transmembrane region" description="Helical" evidence="8">
    <location>
        <begin position="33"/>
        <end position="54"/>
    </location>
</feature>
<keyword evidence="6 8" id="KW-0472">Membrane</keyword>
<feature type="domain" description="Major facilitator superfamily (MFS) profile" evidence="9">
    <location>
        <begin position="32"/>
        <end position="480"/>
    </location>
</feature>
<dbReference type="SUPFAM" id="SSF103473">
    <property type="entry name" value="MFS general substrate transporter"/>
    <property type="match status" value="1"/>
</dbReference>
<evidence type="ECO:0000256" key="2">
    <source>
        <dbReference type="ARBA" id="ARBA00022448"/>
    </source>
</evidence>
<feature type="transmembrane region" description="Helical" evidence="8">
    <location>
        <begin position="156"/>
        <end position="180"/>
    </location>
</feature>
<feature type="transmembrane region" description="Helical" evidence="8">
    <location>
        <begin position="218"/>
        <end position="239"/>
    </location>
</feature>
<evidence type="ECO:0000256" key="8">
    <source>
        <dbReference type="SAM" id="Phobius"/>
    </source>
</evidence>
<proteinExistence type="predicted"/>
<dbReference type="GO" id="GO:0005886">
    <property type="term" value="C:plasma membrane"/>
    <property type="evidence" value="ECO:0007669"/>
    <property type="project" value="UniProtKB-SubCell"/>
</dbReference>
<feature type="transmembrane region" description="Helical" evidence="8">
    <location>
        <begin position="452"/>
        <end position="476"/>
    </location>
</feature>
<comment type="subcellular location">
    <subcellularLocation>
        <location evidence="1">Cell membrane</location>
        <topology evidence="1">Multi-pass membrane protein</topology>
    </subcellularLocation>
</comment>
<keyword evidence="11" id="KW-1185">Reference proteome</keyword>
<evidence type="ECO:0000313" key="10">
    <source>
        <dbReference type="EMBL" id="KPL52668.1"/>
    </source>
</evidence>
<dbReference type="PROSITE" id="PS50850">
    <property type="entry name" value="MFS"/>
    <property type="match status" value="1"/>
</dbReference>
<dbReference type="PANTHER" id="PTHR42718">
    <property type="entry name" value="MAJOR FACILITATOR SUPERFAMILY MULTIDRUG TRANSPORTER MFSC"/>
    <property type="match status" value="1"/>
</dbReference>
<dbReference type="CDD" id="cd17321">
    <property type="entry name" value="MFS_MMR_MDR_like"/>
    <property type="match status" value="1"/>
</dbReference>
<dbReference type="STRING" id="665126.ABB55_10925"/>
<dbReference type="GO" id="GO:0022857">
    <property type="term" value="F:transmembrane transporter activity"/>
    <property type="evidence" value="ECO:0007669"/>
    <property type="project" value="InterPro"/>
</dbReference>
<keyword evidence="2" id="KW-0813">Transport</keyword>
<dbReference type="RefSeq" id="WP_054358831.1">
    <property type="nucleotide sequence ID" value="NZ_LJYW01000001.1"/>
</dbReference>
<protein>
    <submittedName>
        <fullName evidence="10">MFS transporter</fullName>
    </submittedName>
</protein>
<evidence type="ECO:0000256" key="1">
    <source>
        <dbReference type="ARBA" id="ARBA00004651"/>
    </source>
</evidence>
<reference evidence="10 11" key="1">
    <citation type="submission" date="2015-09" db="EMBL/GenBank/DDBJ databases">
        <authorList>
            <person name="Jackson K.R."/>
            <person name="Lunt B.L."/>
            <person name="Fisher J.N.B."/>
            <person name="Gardner A.V."/>
            <person name="Bailey M.E."/>
            <person name="Deus L.M."/>
            <person name="Earl A.S."/>
            <person name="Gibby P.D."/>
            <person name="Hartmann K.A."/>
            <person name="Liu J.E."/>
            <person name="Manci A.M."/>
            <person name="Nielsen D.A."/>
            <person name="Solomon M.B."/>
            <person name="Breakwell D.P."/>
            <person name="Burnett S.H."/>
            <person name="Grose J.H."/>
        </authorList>
    </citation>
    <scope>NUCLEOTIDE SEQUENCE [LARGE SCALE GENOMIC DNA]</scope>
    <source>
        <strain evidence="10 11">16</strain>
    </source>
</reference>
<evidence type="ECO:0000256" key="6">
    <source>
        <dbReference type="ARBA" id="ARBA00023136"/>
    </source>
</evidence>
<feature type="transmembrane region" description="Helical" evidence="8">
    <location>
        <begin position="123"/>
        <end position="144"/>
    </location>
</feature>
<name>A0A0P6W5U7_9HYPH</name>
<feature type="transmembrane region" description="Helical" evidence="8">
    <location>
        <begin position="285"/>
        <end position="310"/>
    </location>
</feature>
<feature type="region of interest" description="Disordered" evidence="7">
    <location>
        <begin position="1"/>
        <end position="25"/>
    </location>
</feature>
<evidence type="ECO:0000256" key="4">
    <source>
        <dbReference type="ARBA" id="ARBA00022692"/>
    </source>
</evidence>
<evidence type="ECO:0000256" key="3">
    <source>
        <dbReference type="ARBA" id="ARBA00022475"/>
    </source>
</evidence>
<evidence type="ECO:0000313" key="11">
    <source>
        <dbReference type="Proteomes" id="UP000048984"/>
    </source>
</evidence>
<sequence>MASARTAEHPAAHPADRPDPVAARRPPSAALPLGGLFLAALLASLGTSIANVALPTLAQAFAAPFARVQWVVIAYLIAMTALIVGAGRLGDRFGRGRILLIGLALFAAASLAAAAAPTLDLLIAARAAQGAGAAILMALSLALVRDSVPPDRIGTAMGLVGTLSAVGTALGPSLGGLLIGQFGWRAVFVAPVPLALVAFGIGFRAWTAERRPALVEPAPVGLAATVFLSVTLAAYAAAMTLGRDLFGPAGLALSALAAIGGAAFVRAERTAAVPLIAPALVRDPILAGSLAANALVATIMMATLVVGPFYLSGALGLDAARVGLVMSVGPVVSMATGILAGRLVDRRGAPAVMRTGLLLVAAGSAGLASLPLWFGTAGYIAAIAVLTPGYQLFQAANNTGVLAEVPSDRRGLVSGLLGLSRNLGLITGAAAMGAVFALAVKAGDMAGAAPAALGTGLAATFGVAALLAGAALAITIRSRRVDGSARG</sequence>
<dbReference type="Proteomes" id="UP000048984">
    <property type="component" value="Unassembled WGS sequence"/>
</dbReference>
<feature type="transmembrane region" description="Helical" evidence="8">
    <location>
        <begin position="322"/>
        <end position="344"/>
    </location>
</feature>
<dbReference type="Pfam" id="PF07690">
    <property type="entry name" value="MFS_1"/>
    <property type="match status" value="1"/>
</dbReference>
<keyword evidence="5 8" id="KW-1133">Transmembrane helix</keyword>
<feature type="transmembrane region" description="Helical" evidence="8">
    <location>
        <begin position="245"/>
        <end position="265"/>
    </location>
</feature>
<gene>
    <name evidence="10" type="ORF">ABB55_10925</name>
</gene>
<dbReference type="PANTHER" id="PTHR42718:SF46">
    <property type="entry name" value="BLR6921 PROTEIN"/>
    <property type="match status" value="1"/>
</dbReference>
<evidence type="ECO:0000256" key="7">
    <source>
        <dbReference type="SAM" id="MobiDB-lite"/>
    </source>
</evidence>
<dbReference type="Gene3D" id="1.20.1720.10">
    <property type="entry name" value="Multidrug resistance protein D"/>
    <property type="match status" value="1"/>
</dbReference>
<evidence type="ECO:0000259" key="9">
    <source>
        <dbReference type="PROSITE" id="PS50850"/>
    </source>
</evidence>
<feature type="transmembrane region" description="Helical" evidence="8">
    <location>
        <begin position="186"/>
        <end position="206"/>
    </location>
</feature>
<evidence type="ECO:0000256" key="5">
    <source>
        <dbReference type="ARBA" id="ARBA00022989"/>
    </source>
</evidence>
<comment type="caution">
    <text evidence="10">The sequence shown here is derived from an EMBL/GenBank/DDBJ whole genome shotgun (WGS) entry which is preliminary data.</text>
</comment>
<feature type="transmembrane region" description="Helical" evidence="8">
    <location>
        <begin position="356"/>
        <end position="374"/>
    </location>
</feature>